<feature type="transmembrane region" description="Helical" evidence="9">
    <location>
        <begin position="18"/>
        <end position="36"/>
    </location>
</feature>
<evidence type="ECO:0000256" key="8">
    <source>
        <dbReference type="ARBA" id="ARBA00040643"/>
    </source>
</evidence>
<evidence type="ECO:0000313" key="13">
    <source>
        <dbReference type="Proteomes" id="UP000693970"/>
    </source>
</evidence>
<feature type="transmembrane region" description="Helical" evidence="9">
    <location>
        <begin position="250"/>
        <end position="277"/>
    </location>
</feature>
<keyword evidence="3 9" id="KW-0812">Transmembrane</keyword>
<proteinExistence type="inferred from homology"/>
<evidence type="ECO:0000256" key="5">
    <source>
        <dbReference type="ARBA" id="ARBA00022989"/>
    </source>
</evidence>
<feature type="transmembrane region" description="Helical" evidence="9">
    <location>
        <begin position="90"/>
        <end position="113"/>
    </location>
</feature>
<dbReference type="InterPro" id="IPR057433">
    <property type="entry name" value="LMF1/2_C"/>
</dbReference>
<evidence type="ECO:0000313" key="12">
    <source>
        <dbReference type="EMBL" id="KAG7350946.1"/>
    </source>
</evidence>
<feature type="transmembrane region" description="Helical" evidence="9">
    <location>
        <begin position="125"/>
        <end position="143"/>
    </location>
</feature>
<feature type="transmembrane region" description="Helical" evidence="9">
    <location>
        <begin position="627"/>
        <end position="647"/>
    </location>
</feature>
<evidence type="ECO:0000256" key="2">
    <source>
        <dbReference type="ARBA" id="ARBA00005512"/>
    </source>
</evidence>
<gene>
    <name evidence="12" type="ORF">IV203_010306</name>
</gene>
<dbReference type="EMBL" id="JAGRRH010000018">
    <property type="protein sequence ID" value="KAG7350946.1"/>
    <property type="molecule type" value="Genomic_DNA"/>
</dbReference>
<dbReference type="Pfam" id="PF25179">
    <property type="entry name" value="LMF1_C"/>
    <property type="match status" value="1"/>
</dbReference>
<protein>
    <recommendedName>
        <fullName evidence="8">Lipase maturation factor 2</fullName>
    </recommendedName>
</protein>
<evidence type="ECO:0000256" key="1">
    <source>
        <dbReference type="ARBA" id="ARBA00004477"/>
    </source>
</evidence>
<comment type="similarity">
    <text evidence="2">Belongs to the lipase maturation factor family.</text>
</comment>
<reference evidence="12" key="2">
    <citation type="submission" date="2021-04" db="EMBL/GenBank/DDBJ databases">
        <authorList>
            <person name="Podell S."/>
        </authorList>
    </citation>
    <scope>NUCLEOTIDE SEQUENCE</scope>
    <source>
        <strain evidence="12">Hildebrandi</strain>
    </source>
</reference>
<dbReference type="GO" id="GO:0051604">
    <property type="term" value="P:protein maturation"/>
    <property type="evidence" value="ECO:0007669"/>
    <property type="project" value="InterPro"/>
</dbReference>
<evidence type="ECO:0000256" key="3">
    <source>
        <dbReference type="ARBA" id="ARBA00022692"/>
    </source>
</evidence>
<dbReference type="Pfam" id="PF06762">
    <property type="entry name" value="LMF1"/>
    <property type="match status" value="1"/>
</dbReference>
<keyword evidence="6 9" id="KW-0472">Membrane</keyword>
<evidence type="ECO:0000256" key="4">
    <source>
        <dbReference type="ARBA" id="ARBA00022824"/>
    </source>
</evidence>
<evidence type="ECO:0000259" key="10">
    <source>
        <dbReference type="Pfam" id="PF06762"/>
    </source>
</evidence>
<evidence type="ECO:0000256" key="6">
    <source>
        <dbReference type="ARBA" id="ARBA00023136"/>
    </source>
</evidence>
<dbReference type="PANTHER" id="PTHR14463">
    <property type="entry name" value="LIPASE MATURATION FACTOR"/>
    <property type="match status" value="1"/>
</dbReference>
<dbReference type="InterPro" id="IPR057434">
    <property type="entry name" value="LMF1/2_N"/>
</dbReference>
<evidence type="ECO:0000256" key="7">
    <source>
        <dbReference type="ARBA" id="ARBA00023180"/>
    </source>
</evidence>
<keyword evidence="13" id="KW-1185">Reference proteome</keyword>
<keyword evidence="7" id="KW-0325">Glycoprotein</keyword>
<dbReference type="OrthoDB" id="434126at2759"/>
<dbReference type="PANTHER" id="PTHR14463:SF5">
    <property type="entry name" value="LIPASE MATURATION FACTOR 2"/>
    <property type="match status" value="1"/>
</dbReference>
<organism evidence="12 13">
    <name type="scientific">Nitzschia inconspicua</name>
    <dbReference type="NCBI Taxonomy" id="303405"/>
    <lineage>
        <taxon>Eukaryota</taxon>
        <taxon>Sar</taxon>
        <taxon>Stramenopiles</taxon>
        <taxon>Ochrophyta</taxon>
        <taxon>Bacillariophyta</taxon>
        <taxon>Bacillariophyceae</taxon>
        <taxon>Bacillariophycidae</taxon>
        <taxon>Bacillariales</taxon>
        <taxon>Bacillariaceae</taxon>
        <taxon>Nitzschia</taxon>
    </lineage>
</organism>
<accession>A0A9K3KWN4</accession>
<dbReference type="Proteomes" id="UP000693970">
    <property type="component" value="Unassembled WGS sequence"/>
</dbReference>
<feature type="domain" description="Lipase maturation factor 1/2 C-terminal" evidence="11">
    <location>
        <begin position="441"/>
        <end position="555"/>
    </location>
</feature>
<dbReference type="GO" id="GO:0005789">
    <property type="term" value="C:endoplasmic reticulum membrane"/>
    <property type="evidence" value="ECO:0007669"/>
    <property type="project" value="UniProtKB-SubCell"/>
</dbReference>
<dbReference type="InterPro" id="IPR009613">
    <property type="entry name" value="LMF"/>
</dbReference>
<comment type="caution">
    <text evidence="12">The sequence shown here is derived from an EMBL/GenBank/DDBJ whole genome shotgun (WGS) entry which is preliminary data.</text>
</comment>
<feature type="transmembrane region" description="Helical" evidence="9">
    <location>
        <begin position="364"/>
        <end position="382"/>
    </location>
</feature>
<feature type="domain" description="Lipase maturation factor 1/2 N-terminal" evidence="10">
    <location>
        <begin position="121"/>
        <end position="277"/>
    </location>
</feature>
<comment type="subcellular location">
    <subcellularLocation>
        <location evidence="1">Endoplasmic reticulum membrane</location>
        <topology evidence="1">Multi-pass membrane protein</topology>
    </subcellularLocation>
</comment>
<keyword evidence="5 9" id="KW-1133">Transmembrane helix</keyword>
<evidence type="ECO:0000259" key="11">
    <source>
        <dbReference type="Pfam" id="PF25179"/>
    </source>
</evidence>
<reference evidence="12" key="1">
    <citation type="journal article" date="2021" name="Sci. Rep.">
        <title>Diploid genomic architecture of Nitzschia inconspicua, an elite biomass production diatom.</title>
        <authorList>
            <person name="Oliver A."/>
            <person name="Podell S."/>
            <person name="Pinowska A."/>
            <person name="Traller J.C."/>
            <person name="Smith S.R."/>
            <person name="McClure R."/>
            <person name="Beliaev A."/>
            <person name="Bohutskyi P."/>
            <person name="Hill E.A."/>
            <person name="Rabines A."/>
            <person name="Zheng H."/>
            <person name="Allen L.Z."/>
            <person name="Kuo A."/>
            <person name="Grigoriev I.V."/>
            <person name="Allen A.E."/>
            <person name="Hazlebeck D."/>
            <person name="Allen E.E."/>
        </authorList>
    </citation>
    <scope>NUCLEOTIDE SEQUENCE</scope>
    <source>
        <strain evidence="12">Hildebrandi</strain>
    </source>
</reference>
<keyword evidence="4" id="KW-0256">Endoplasmic reticulum</keyword>
<name>A0A9K3KWN4_9STRA</name>
<sequence length="670" mass="75691">MTKSTASPTVAPPFHHRAFFLQSLGAIHVIAFWSYYVQFPGLLSSSGIEPVQRTFHYTVPWLYQRLIASGTIDEDALCELFALTGMGIGALIATGVCEHGLSLGIIAAIYSVLVRTGGVFYHFQWDTLLLETTAIACLTYAPWTRLRSSLEELSSPIAPMPLRFLLFKLMYMSGVVKLQARCPTWENLTALEYHFATQCLPGPLAWYAHQLPPILLRLGVALTLWIEIPAAVLLLLPLKRMRRFSVILQVALQVMIICTGNYNFFNLLTIALCIPVWEGNTETDIPLRPALQSAILSVFTIASASSMFRIERARQDQRWNIVLFRDSNWLQPQLVLPHIPYCTIFLLLGGFTVSFLRSKSVTRVLHAIVCMLVIGMMAVPFSQISPNSYSYFYSTFGSFVTKHARPYLLVNGYGLFRRMTGVGQVPYGARPGWAGLSPSIVERPEIALEGVYISTDETTESWEELTVFRWKPGKVSDMPWQVAPHQPGLDWQMWFAALGNIDHNPWLVSFLQELIDGCRPVLDLVGAEYPGKKLKKVRAKLYYIDFTRMNTTWARTIPGAEILSDKASVFPSIVWARKRRREYLRPVCEAELSGYLSSQGYSLFCKNTTNPCDHIKTPRFWCIAAHVIRASTVYLLFPLGVVLAFLIRLTPQRKVPLAWTTRKISKSKKD</sequence>
<evidence type="ECO:0000256" key="9">
    <source>
        <dbReference type="SAM" id="Phobius"/>
    </source>
</evidence>
<feature type="transmembrane region" description="Helical" evidence="9">
    <location>
        <begin position="214"/>
        <end position="238"/>
    </location>
</feature>
<dbReference type="AlphaFoldDB" id="A0A9K3KWN4"/>